<dbReference type="OrthoDB" id="9812295at2"/>
<dbReference type="Gene3D" id="3.40.50.360">
    <property type="match status" value="1"/>
</dbReference>
<dbReference type="Proteomes" id="UP000192903">
    <property type="component" value="Unassembled WGS sequence"/>
</dbReference>
<dbReference type="GO" id="GO:0005829">
    <property type="term" value="C:cytosol"/>
    <property type="evidence" value="ECO:0007669"/>
    <property type="project" value="TreeGrafter"/>
</dbReference>
<dbReference type="EMBL" id="FXAF01000011">
    <property type="protein sequence ID" value="SMF74278.1"/>
    <property type="molecule type" value="Genomic_DNA"/>
</dbReference>
<dbReference type="InterPro" id="IPR029039">
    <property type="entry name" value="Flavoprotein-like_sf"/>
</dbReference>
<evidence type="ECO:0000313" key="3">
    <source>
        <dbReference type="Proteomes" id="UP000192903"/>
    </source>
</evidence>
<gene>
    <name evidence="2" type="ORF">SAMN02982989_4362</name>
</gene>
<sequence>MQAKFTLALVYGSAREGRFCDTVVDWLLTQLPQMLAADIVIVDPADLIAESRIVRAEAENRIARDLARADAFLIVTPEYNHGYTAALKELIDSFYRPWWGKPVAFVSYGGISGGLRAIEQLRQVFAELGAATIRETLSFTHAVERFDENGNIRDPERTMRQLERLAKQLSWWAVTLKAGRETVVLEEMA</sequence>
<dbReference type="InterPro" id="IPR050712">
    <property type="entry name" value="NAD(P)H-dep_reductase"/>
</dbReference>
<dbReference type="GO" id="GO:0010181">
    <property type="term" value="F:FMN binding"/>
    <property type="evidence" value="ECO:0007669"/>
    <property type="project" value="TreeGrafter"/>
</dbReference>
<dbReference type="AlphaFoldDB" id="A0A1X7GSX3"/>
<organism evidence="2 3">
    <name type="scientific">Xaviernesmea oryzae</name>
    <dbReference type="NCBI Taxonomy" id="464029"/>
    <lineage>
        <taxon>Bacteria</taxon>
        <taxon>Pseudomonadati</taxon>
        <taxon>Pseudomonadota</taxon>
        <taxon>Alphaproteobacteria</taxon>
        <taxon>Hyphomicrobiales</taxon>
        <taxon>Rhizobiaceae</taxon>
        <taxon>Rhizobium/Agrobacterium group</taxon>
        <taxon>Xaviernesmea</taxon>
    </lineage>
</organism>
<accession>A0A1X7GSX3</accession>
<feature type="domain" description="NADPH-dependent FMN reductase-like" evidence="1">
    <location>
        <begin position="7"/>
        <end position="142"/>
    </location>
</feature>
<dbReference type="STRING" id="464029.SAMN02982989_4362"/>
<dbReference type="InterPro" id="IPR005025">
    <property type="entry name" value="FMN_Rdtase-like_dom"/>
</dbReference>
<protein>
    <submittedName>
        <fullName evidence="2">NAD(P)H-dependent FMN reductase</fullName>
    </submittedName>
</protein>
<proteinExistence type="predicted"/>
<evidence type="ECO:0000259" key="1">
    <source>
        <dbReference type="Pfam" id="PF03358"/>
    </source>
</evidence>
<dbReference type="Pfam" id="PF03358">
    <property type="entry name" value="FMN_red"/>
    <property type="match status" value="1"/>
</dbReference>
<dbReference type="SUPFAM" id="SSF52218">
    <property type="entry name" value="Flavoproteins"/>
    <property type="match status" value="1"/>
</dbReference>
<dbReference type="PANTHER" id="PTHR30543">
    <property type="entry name" value="CHROMATE REDUCTASE"/>
    <property type="match status" value="1"/>
</dbReference>
<reference evidence="3" key="1">
    <citation type="submission" date="2017-04" db="EMBL/GenBank/DDBJ databases">
        <authorList>
            <person name="Varghese N."/>
            <person name="Submissions S."/>
        </authorList>
    </citation>
    <scope>NUCLEOTIDE SEQUENCE [LARGE SCALE GENOMIC DNA]</scope>
    <source>
        <strain evidence="3">B4P</strain>
    </source>
</reference>
<dbReference type="PANTHER" id="PTHR30543:SF21">
    <property type="entry name" value="NAD(P)H-DEPENDENT FMN REDUCTASE LOT6"/>
    <property type="match status" value="1"/>
</dbReference>
<dbReference type="GO" id="GO:0016491">
    <property type="term" value="F:oxidoreductase activity"/>
    <property type="evidence" value="ECO:0007669"/>
    <property type="project" value="InterPro"/>
</dbReference>
<evidence type="ECO:0000313" key="2">
    <source>
        <dbReference type="EMBL" id="SMF74278.1"/>
    </source>
</evidence>
<keyword evidence="3" id="KW-1185">Reference proteome</keyword>
<dbReference type="RefSeq" id="WP_085424939.1">
    <property type="nucleotide sequence ID" value="NZ_FXAF01000011.1"/>
</dbReference>
<name>A0A1X7GSX3_9HYPH</name>